<dbReference type="InterPro" id="IPR038178">
    <property type="entry name" value="Kringle_sf"/>
</dbReference>
<dbReference type="PROSITE" id="PS50070">
    <property type="entry name" value="KRINGLE_2"/>
    <property type="match status" value="2"/>
</dbReference>
<feature type="domain" description="Kringle" evidence="4">
    <location>
        <begin position="107"/>
        <end position="189"/>
    </location>
</feature>
<gene>
    <name evidence="5" type="ORF">DSTB1V02_LOCUS5682</name>
</gene>
<evidence type="ECO:0000259" key="4">
    <source>
        <dbReference type="PROSITE" id="PS50070"/>
    </source>
</evidence>
<dbReference type="SUPFAM" id="SSF57440">
    <property type="entry name" value="Kringle-like"/>
    <property type="match status" value="2"/>
</dbReference>
<dbReference type="PRINTS" id="PR00018">
    <property type="entry name" value="KRINGLE"/>
</dbReference>
<keyword evidence="6" id="KW-1185">Reference proteome</keyword>
<accession>A0A7R9A715</accession>
<dbReference type="SMART" id="SM00130">
    <property type="entry name" value="KR"/>
    <property type="match status" value="2"/>
</dbReference>
<dbReference type="AlphaFoldDB" id="A0A7R9A715"/>
<dbReference type="InterPro" id="IPR013806">
    <property type="entry name" value="Kringle-like"/>
</dbReference>
<dbReference type="InterPro" id="IPR050759">
    <property type="entry name" value="Serine_protease_kringle"/>
</dbReference>
<dbReference type="CDD" id="cd00108">
    <property type="entry name" value="KR"/>
    <property type="match status" value="1"/>
</dbReference>
<evidence type="ECO:0000313" key="6">
    <source>
        <dbReference type="Proteomes" id="UP000677054"/>
    </source>
</evidence>
<name>A0A7R9A715_9CRUS</name>
<evidence type="ECO:0000256" key="1">
    <source>
        <dbReference type="ARBA" id="ARBA00022572"/>
    </source>
</evidence>
<dbReference type="EMBL" id="CAJPEV010000961">
    <property type="protein sequence ID" value="CAG0889785.1"/>
    <property type="molecule type" value="Genomic_DNA"/>
</dbReference>
<dbReference type="Gene3D" id="2.40.20.10">
    <property type="entry name" value="Plasminogen Kringle 4"/>
    <property type="match status" value="2"/>
</dbReference>
<comment type="caution">
    <text evidence="3">Lacks conserved residue(s) required for the propagation of feature annotation.</text>
</comment>
<dbReference type="Proteomes" id="UP000677054">
    <property type="component" value="Unassembled WGS sequence"/>
</dbReference>
<keyword evidence="2" id="KW-1015">Disulfide bond</keyword>
<dbReference type="PANTHER" id="PTHR24261">
    <property type="entry name" value="PLASMINOGEN-RELATED"/>
    <property type="match status" value="1"/>
</dbReference>
<dbReference type="InterPro" id="IPR000001">
    <property type="entry name" value="Kringle"/>
</dbReference>
<dbReference type="Pfam" id="PF00051">
    <property type="entry name" value="Kringle"/>
    <property type="match status" value="2"/>
</dbReference>
<reference evidence="5" key="1">
    <citation type="submission" date="2020-11" db="EMBL/GenBank/DDBJ databases">
        <authorList>
            <person name="Tran Van P."/>
        </authorList>
    </citation>
    <scope>NUCLEOTIDE SEQUENCE</scope>
</reference>
<proteinExistence type="predicted"/>
<dbReference type="InterPro" id="IPR018056">
    <property type="entry name" value="Kringle_CS"/>
</dbReference>
<evidence type="ECO:0000256" key="3">
    <source>
        <dbReference type="PROSITE-ProRule" id="PRU00121"/>
    </source>
</evidence>
<keyword evidence="1 3" id="KW-0420">Kringle</keyword>
<protein>
    <recommendedName>
        <fullName evidence="4">Kringle domain-containing protein</fullName>
    </recommendedName>
</protein>
<feature type="domain" description="Kringle" evidence="4">
    <location>
        <begin position="1"/>
        <end position="86"/>
    </location>
</feature>
<evidence type="ECO:0000256" key="2">
    <source>
        <dbReference type="ARBA" id="ARBA00023157"/>
    </source>
</evidence>
<dbReference type="EMBL" id="LR900478">
    <property type="protein sequence ID" value="CAD7245816.1"/>
    <property type="molecule type" value="Genomic_DNA"/>
</dbReference>
<dbReference type="PANTHER" id="PTHR24261:SF7">
    <property type="entry name" value="KRINGLE DOMAIN-CONTAINING PROTEIN"/>
    <property type="match status" value="1"/>
</dbReference>
<dbReference type="OrthoDB" id="1915767at2759"/>
<dbReference type="PROSITE" id="PS00021">
    <property type="entry name" value="KRINGLE_1"/>
    <property type="match status" value="2"/>
</dbReference>
<evidence type="ECO:0000313" key="5">
    <source>
        <dbReference type="EMBL" id="CAD7245816.1"/>
    </source>
</evidence>
<organism evidence="5">
    <name type="scientific">Darwinula stevensoni</name>
    <dbReference type="NCBI Taxonomy" id="69355"/>
    <lineage>
        <taxon>Eukaryota</taxon>
        <taxon>Metazoa</taxon>
        <taxon>Ecdysozoa</taxon>
        <taxon>Arthropoda</taxon>
        <taxon>Crustacea</taxon>
        <taxon>Oligostraca</taxon>
        <taxon>Ostracoda</taxon>
        <taxon>Podocopa</taxon>
        <taxon>Podocopida</taxon>
        <taxon>Darwinulocopina</taxon>
        <taxon>Darwinuloidea</taxon>
        <taxon>Darwinulidae</taxon>
        <taxon>Darwinula</taxon>
    </lineage>
</organism>
<sequence length="199" mass="23049">MSQRGGEYIGRKNVSHSGFACQPWRSSELPSNFKATIEEYLPGFPDFGEFDEEHNFCRSPDEDIAPWCFIKGRNNFTFEYCDIPFCENQVQVGAEGIVYPECRLTEKGKEYVGTKDVTETGKPCIKWESQPYDVPWDFLSKSDYAGNFLNLDPEIHNNYCRNPSLFRERPWCFVSDPDIKWEYCDIPFCHNVGESLIAS</sequence>